<name>A0AAJ7C7X9_CEPCN</name>
<dbReference type="KEGG" id="ccin:107271981"/>
<protein>
    <submittedName>
        <fullName evidence="3">Uncharacterized protein LOC107271981</fullName>
    </submittedName>
</protein>
<dbReference type="RefSeq" id="XP_015604127.1">
    <property type="nucleotide sequence ID" value="XM_015748641.2"/>
</dbReference>
<evidence type="ECO:0000313" key="2">
    <source>
        <dbReference type="Proteomes" id="UP000694920"/>
    </source>
</evidence>
<sequence length="129" mass="15090">MASLSLTTKGNDQQGESQPRYQTPFRRICVSRFPFRFTQRLSGLVVPQLSRTLNNQEAPRLCATMHQRTLKDYAARTIRIYTSILNETMRDRHPKRCEFKILILRIPEVQIKYSSRRTTTAVTETTVEK</sequence>
<dbReference type="Proteomes" id="UP000694920">
    <property type="component" value="Unplaced"/>
</dbReference>
<accession>A0AAJ7C7X9</accession>
<feature type="region of interest" description="Disordered" evidence="1">
    <location>
        <begin position="1"/>
        <end position="20"/>
    </location>
</feature>
<gene>
    <name evidence="3" type="primary">LOC107271981</name>
</gene>
<evidence type="ECO:0000256" key="1">
    <source>
        <dbReference type="SAM" id="MobiDB-lite"/>
    </source>
</evidence>
<reference evidence="3" key="1">
    <citation type="submission" date="2025-08" db="UniProtKB">
        <authorList>
            <consortium name="RefSeq"/>
        </authorList>
    </citation>
    <scope>IDENTIFICATION</scope>
</reference>
<evidence type="ECO:0000313" key="3">
    <source>
        <dbReference type="RefSeq" id="XP_015604127.1"/>
    </source>
</evidence>
<dbReference type="GeneID" id="107271981"/>
<organism evidence="2 3">
    <name type="scientific">Cephus cinctus</name>
    <name type="common">Wheat stem sawfly</name>
    <dbReference type="NCBI Taxonomy" id="211228"/>
    <lineage>
        <taxon>Eukaryota</taxon>
        <taxon>Metazoa</taxon>
        <taxon>Ecdysozoa</taxon>
        <taxon>Arthropoda</taxon>
        <taxon>Hexapoda</taxon>
        <taxon>Insecta</taxon>
        <taxon>Pterygota</taxon>
        <taxon>Neoptera</taxon>
        <taxon>Endopterygota</taxon>
        <taxon>Hymenoptera</taxon>
        <taxon>Cephoidea</taxon>
        <taxon>Cephidae</taxon>
        <taxon>Cephus</taxon>
    </lineage>
</organism>
<dbReference type="AlphaFoldDB" id="A0AAJ7C7X9"/>
<keyword evidence="2" id="KW-1185">Reference proteome</keyword>
<proteinExistence type="predicted"/>